<feature type="region of interest" description="Disordered" evidence="1">
    <location>
        <begin position="1"/>
        <end position="31"/>
    </location>
</feature>
<feature type="transmembrane region" description="Helical" evidence="2">
    <location>
        <begin position="295"/>
        <end position="312"/>
    </location>
</feature>
<feature type="domain" description="CAAX prenyl protease 2/Lysostaphin resistance protein A-like" evidence="3">
    <location>
        <begin position="185"/>
        <end position="274"/>
    </location>
</feature>
<reference evidence="5" key="1">
    <citation type="journal article" date="2019" name="Int. J. Syst. Evol. Microbiol.">
        <title>The Global Catalogue of Microorganisms (GCM) 10K type strain sequencing project: providing services to taxonomists for standard genome sequencing and annotation.</title>
        <authorList>
            <consortium name="The Broad Institute Genomics Platform"/>
            <consortium name="The Broad Institute Genome Sequencing Center for Infectious Disease"/>
            <person name="Wu L."/>
            <person name="Ma J."/>
        </authorList>
    </citation>
    <scope>NUCLEOTIDE SEQUENCE [LARGE SCALE GENOMIC DNA]</scope>
    <source>
        <strain evidence="5">CGMCC 4.6946</strain>
    </source>
</reference>
<keyword evidence="5" id="KW-1185">Reference proteome</keyword>
<dbReference type="Proteomes" id="UP001595797">
    <property type="component" value="Unassembled WGS sequence"/>
</dbReference>
<dbReference type="GO" id="GO:0016787">
    <property type="term" value="F:hydrolase activity"/>
    <property type="evidence" value="ECO:0007669"/>
    <property type="project" value="UniProtKB-KW"/>
</dbReference>
<feature type="compositionally biased region" description="Low complexity" evidence="1">
    <location>
        <begin position="1"/>
        <end position="19"/>
    </location>
</feature>
<evidence type="ECO:0000313" key="4">
    <source>
        <dbReference type="EMBL" id="MFC4905092.1"/>
    </source>
</evidence>
<dbReference type="InterPro" id="IPR003675">
    <property type="entry name" value="Rce1/LyrA-like_dom"/>
</dbReference>
<keyword evidence="2" id="KW-0472">Membrane</keyword>
<evidence type="ECO:0000313" key="5">
    <source>
        <dbReference type="Proteomes" id="UP001595797"/>
    </source>
</evidence>
<dbReference type="Pfam" id="PF02517">
    <property type="entry name" value="Rce1-like"/>
    <property type="match status" value="1"/>
</dbReference>
<feature type="transmembrane region" description="Helical" evidence="2">
    <location>
        <begin position="185"/>
        <end position="204"/>
    </location>
</feature>
<keyword evidence="4" id="KW-0378">Hydrolase</keyword>
<proteinExistence type="predicted"/>
<accession>A0ABV9TQI7</accession>
<dbReference type="EC" id="3.4.-.-" evidence="4"/>
<feature type="transmembrane region" description="Helical" evidence="2">
    <location>
        <begin position="100"/>
        <end position="124"/>
    </location>
</feature>
<organism evidence="4 5">
    <name type="scientific">Kocuria oceani</name>
    <dbReference type="NCBI Taxonomy" id="988827"/>
    <lineage>
        <taxon>Bacteria</taxon>
        <taxon>Bacillati</taxon>
        <taxon>Actinomycetota</taxon>
        <taxon>Actinomycetes</taxon>
        <taxon>Micrococcales</taxon>
        <taxon>Micrococcaceae</taxon>
        <taxon>Kocuria</taxon>
    </lineage>
</organism>
<sequence length="332" mass="34947">MSTSHSPTTHLPTTAVTTAGRPPRSADAPGTKAALPYHRLARAHPSYRWWRPVLTLLVTAVTWSLLLIALVGTAMVASALDPTLGVRIDAAMDPSAPLDMHNPITALLALGLLALGLPAALLGVRVGGWRPAGSVSSVIGRLRWGLLIRCLGLAAALHLVVNLVLFATGTGTSPMAPHWGPHSGWALAVALLVVPFQAAAEEYVFRGVLMQTIGSWLRHPAWAILLPVPLFVLGHEYEWVGQLDIVVFAIAAAWLTWRTGGLEAAIGLHIIGNCLAFGFGAIGLTDLNATDIPPLSVAASIALTLSYTGLVTRAHTWSRTLPPTTATTGADY</sequence>
<evidence type="ECO:0000259" key="3">
    <source>
        <dbReference type="Pfam" id="PF02517"/>
    </source>
</evidence>
<feature type="transmembrane region" description="Helical" evidence="2">
    <location>
        <begin position="264"/>
        <end position="283"/>
    </location>
</feature>
<protein>
    <submittedName>
        <fullName evidence="4">CPBP family intramembrane glutamic endopeptidase</fullName>
        <ecNumber evidence="4">3.4.-.-</ecNumber>
    </submittedName>
</protein>
<gene>
    <name evidence="4" type="ORF">ACFPCS_16100</name>
</gene>
<evidence type="ECO:0000256" key="2">
    <source>
        <dbReference type="SAM" id="Phobius"/>
    </source>
</evidence>
<feature type="transmembrane region" description="Helical" evidence="2">
    <location>
        <begin position="144"/>
        <end position="165"/>
    </location>
</feature>
<keyword evidence="2" id="KW-1133">Transmembrane helix</keyword>
<dbReference type="RefSeq" id="WP_277551300.1">
    <property type="nucleotide sequence ID" value="NZ_JARAMH010000008.1"/>
</dbReference>
<keyword evidence="2" id="KW-0812">Transmembrane</keyword>
<dbReference type="EMBL" id="JBHSIW010000024">
    <property type="protein sequence ID" value="MFC4905092.1"/>
    <property type="molecule type" value="Genomic_DNA"/>
</dbReference>
<comment type="caution">
    <text evidence="4">The sequence shown here is derived from an EMBL/GenBank/DDBJ whole genome shotgun (WGS) entry which is preliminary data.</text>
</comment>
<evidence type="ECO:0000256" key="1">
    <source>
        <dbReference type="SAM" id="MobiDB-lite"/>
    </source>
</evidence>
<name>A0ABV9TQI7_9MICC</name>
<feature type="transmembrane region" description="Helical" evidence="2">
    <location>
        <begin position="53"/>
        <end position="80"/>
    </location>
</feature>